<protein>
    <submittedName>
        <fullName evidence="2">Uncharacterized protein</fullName>
    </submittedName>
</protein>
<evidence type="ECO:0000256" key="1">
    <source>
        <dbReference type="SAM" id="MobiDB-lite"/>
    </source>
</evidence>
<feature type="region of interest" description="Disordered" evidence="1">
    <location>
        <begin position="313"/>
        <end position="356"/>
    </location>
</feature>
<dbReference type="EMBL" id="MU001515">
    <property type="protein sequence ID" value="KAF2437679.1"/>
    <property type="molecule type" value="Genomic_DNA"/>
</dbReference>
<keyword evidence="3" id="KW-1185">Reference proteome</keyword>
<evidence type="ECO:0000313" key="2">
    <source>
        <dbReference type="EMBL" id="KAF2437679.1"/>
    </source>
</evidence>
<reference evidence="2" key="1">
    <citation type="journal article" date="2020" name="Stud. Mycol.">
        <title>101 Dothideomycetes genomes: a test case for predicting lifestyles and emergence of pathogens.</title>
        <authorList>
            <person name="Haridas S."/>
            <person name="Albert R."/>
            <person name="Binder M."/>
            <person name="Bloem J."/>
            <person name="Labutti K."/>
            <person name="Salamov A."/>
            <person name="Andreopoulos B."/>
            <person name="Baker S."/>
            <person name="Barry K."/>
            <person name="Bills G."/>
            <person name="Bluhm B."/>
            <person name="Cannon C."/>
            <person name="Castanera R."/>
            <person name="Culley D."/>
            <person name="Daum C."/>
            <person name="Ezra D."/>
            <person name="Gonzalez J."/>
            <person name="Henrissat B."/>
            <person name="Kuo A."/>
            <person name="Liang C."/>
            <person name="Lipzen A."/>
            <person name="Lutzoni F."/>
            <person name="Magnuson J."/>
            <person name="Mondo S."/>
            <person name="Nolan M."/>
            <person name="Ohm R."/>
            <person name="Pangilinan J."/>
            <person name="Park H.-J."/>
            <person name="Ramirez L."/>
            <person name="Alfaro M."/>
            <person name="Sun H."/>
            <person name="Tritt A."/>
            <person name="Yoshinaga Y."/>
            <person name="Zwiers L.-H."/>
            <person name="Turgeon B."/>
            <person name="Goodwin S."/>
            <person name="Spatafora J."/>
            <person name="Crous P."/>
            <person name="Grigoriev I."/>
        </authorList>
    </citation>
    <scope>NUCLEOTIDE SEQUENCE</scope>
    <source>
        <strain evidence="2">CBS 690.94</strain>
    </source>
</reference>
<evidence type="ECO:0000313" key="3">
    <source>
        <dbReference type="Proteomes" id="UP000799764"/>
    </source>
</evidence>
<sequence length="356" mass="38478">MSPATLDAADAVMRALRAIDALDPDMASAALPTASFLAHLNIDIADATAQHAHPRRPTLDAVARELRPDKQLALQPPADMAPSASADMCTALEWADRLAEHAYSIGYTVAKHENCTTPATAVTTFGPCIVDPWLAALYEPLWDLSHAWRITYGLKVGDGCSGECDVGKCFGEYCHENVVGCILPVRTRLNADQPMHLGELFCALMLLHRQLKRNCSLGKTVTIAAVTTEGRIRVHEASVHQPTAADAAHTIRITKCVDLHITDVTSQDPVAQDGWLNVMSYLCFTHEANLPSNHPDEPDEQPLQVDVAATQQDNQDITWPEEENIQPAALDMGGKAATKPAAKAATPRKPLAPLNI</sequence>
<gene>
    <name evidence="2" type="ORF">P171DRAFT_437704</name>
</gene>
<dbReference type="Proteomes" id="UP000799764">
    <property type="component" value="Unassembled WGS sequence"/>
</dbReference>
<dbReference type="OrthoDB" id="3799282at2759"/>
<name>A0A9P4P3K5_9PLEO</name>
<dbReference type="AlphaFoldDB" id="A0A9P4P3K5"/>
<organism evidence="2 3">
    <name type="scientific">Karstenula rhodostoma CBS 690.94</name>
    <dbReference type="NCBI Taxonomy" id="1392251"/>
    <lineage>
        <taxon>Eukaryota</taxon>
        <taxon>Fungi</taxon>
        <taxon>Dikarya</taxon>
        <taxon>Ascomycota</taxon>
        <taxon>Pezizomycotina</taxon>
        <taxon>Dothideomycetes</taxon>
        <taxon>Pleosporomycetidae</taxon>
        <taxon>Pleosporales</taxon>
        <taxon>Massarineae</taxon>
        <taxon>Didymosphaeriaceae</taxon>
        <taxon>Karstenula</taxon>
    </lineage>
</organism>
<accession>A0A9P4P3K5</accession>
<comment type="caution">
    <text evidence="2">The sequence shown here is derived from an EMBL/GenBank/DDBJ whole genome shotgun (WGS) entry which is preliminary data.</text>
</comment>
<feature type="compositionally biased region" description="Low complexity" evidence="1">
    <location>
        <begin position="335"/>
        <end position="356"/>
    </location>
</feature>
<proteinExistence type="predicted"/>